<protein>
    <recommendedName>
        <fullName evidence="2 10">5-amino-6-(D-ribitylamino)uracil--L-tyrosine 4-hydroxyphenyl transferase</fullName>
        <ecNumber evidence="2 10">2.5.1.147</ecNumber>
    </recommendedName>
    <alternativeName>
        <fullName evidence="10">FO synthase subunit 2</fullName>
    </alternativeName>
</protein>
<dbReference type="InterPro" id="IPR019940">
    <property type="entry name" value="CofH_family"/>
</dbReference>
<feature type="binding site" evidence="10 11">
    <location>
        <position position="54"/>
    </location>
    <ligand>
        <name>[4Fe-4S] cluster</name>
        <dbReference type="ChEBI" id="CHEBI:49883"/>
        <note>4Fe-4S-S-AdoMet</note>
    </ligand>
</feature>
<evidence type="ECO:0000256" key="9">
    <source>
        <dbReference type="ARBA" id="ARBA00048468"/>
    </source>
</evidence>
<evidence type="ECO:0000256" key="12">
    <source>
        <dbReference type="PIRSR" id="PIRSR004762-2"/>
    </source>
</evidence>
<proteinExistence type="inferred from homology"/>
<dbReference type="SFLD" id="SFLDG01388">
    <property type="entry name" value="7_8-didemethyl-8-hydroxy-5-dea"/>
    <property type="match status" value="1"/>
</dbReference>
<evidence type="ECO:0000256" key="3">
    <source>
        <dbReference type="ARBA" id="ARBA00022485"/>
    </source>
</evidence>
<dbReference type="InterPro" id="IPR020050">
    <property type="entry name" value="FO_synthase_su2"/>
</dbReference>
<comment type="function">
    <text evidence="10">Catalyzes the radical-mediated synthesis of 5-amino-5-(4-hydroxybenzyl)-6-(D-ribitylimino)-5,6-dihydrouracil from 5-amino-6-(D-ribitylamino)uracil and L-tyrosine.</text>
</comment>
<dbReference type="NCBIfam" id="TIGR03551">
    <property type="entry name" value="F420_cofH"/>
    <property type="match status" value="1"/>
</dbReference>
<evidence type="ECO:0000256" key="10">
    <source>
        <dbReference type="HAMAP-Rule" id="MF_01612"/>
    </source>
</evidence>
<keyword evidence="6 10" id="KW-0479">Metal-binding</keyword>
<dbReference type="InterPro" id="IPR034405">
    <property type="entry name" value="F420"/>
</dbReference>
<evidence type="ECO:0000256" key="5">
    <source>
        <dbReference type="ARBA" id="ARBA00022691"/>
    </source>
</evidence>
<dbReference type="EMBL" id="DSYZ01000152">
    <property type="protein sequence ID" value="HGT83677.1"/>
    <property type="molecule type" value="Genomic_DNA"/>
</dbReference>
<keyword evidence="7 10" id="KW-0408">Iron</keyword>
<dbReference type="SUPFAM" id="SSF102114">
    <property type="entry name" value="Radical SAM enzymes"/>
    <property type="match status" value="1"/>
</dbReference>
<dbReference type="SFLD" id="SFLDF00293">
    <property type="entry name" value="((2_3_4_5-tetrahydroxypentyl)a"/>
    <property type="match status" value="1"/>
</dbReference>
<evidence type="ECO:0000256" key="6">
    <source>
        <dbReference type="ARBA" id="ARBA00022723"/>
    </source>
</evidence>
<dbReference type="NCBIfam" id="TIGR00423">
    <property type="entry name" value="CofH family radical SAM protein"/>
    <property type="match status" value="1"/>
</dbReference>
<dbReference type="InterPro" id="IPR007197">
    <property type="entry name" value="rSAM"/>
</dbReference>
<dbReference type="SFLD" id="SFLDG01064">
    <property type="entry name" value="F420__menaquinone_cofactor_bio"/>
    <property type="match status" value="1"/>
</dbReference>
<evidence type="ECO:0000256" key="8">
    <source>
        <dbReference type="ARBA" id="ARBA00023014"/>
    </source>
</evidence>
<gene>
    <name evidence="10 14" type="primary">cofH</name>
    <name evidence="14" type="ORF">ENT52_08150</name>
</gene>
<dbReference type="Pfam" id="PF04055">
    <property type="entry name" value="Radical_SAM"/>
    <property type="match status" value="1"/>
</dbReference>
<dbReference type="SMART" id="SM00729">
    <property type="entry name" value="Elp3"/>
    <property type="match status" value="1"/>
</dbReference>
<dbReference type="GO" id="GO:0044689">
    <property type="term" value="F:7,8-didemethyl-8-hydroxy-5-deazariboflavin synthase activity"/>
    <property type="evidence" value="ECO:0007669"/>
    <property type="project" value="TreeGrafter"/>
</dbReference>
<dbReference type="CDD" id="cd01335">
    <property type="entry name" value="Radical_SAM"/>
    <property type="match status" value="1"/>
</dbReference>
<evidence type="ECO:0000256" key="4">
    <source>
        <dbReference type="ARBA" id="ARBA00022679"/>
    </source>
</evidence>
<comment type="subunit">
    <text evidence="10">The FO synthase complex consists of two subunits, CofG and CofH.</text>
</comment>
<dbReference type="SFLD" id="SFLDG01389">
    <property type="entry name" value="menaquinone_synthsis_involved"/>
    <property type="match status" value="1"/>
</dbReference>
<feature type="binding site" evidence="12">
    <location>
        <position position="272"/>
    </location>
    <ligand>
        <name>(3R)-3-methyl-D-ornithine</name>
        <dbReference type="ChEBI" id="CHEBI:64642"/>
    </ligand>
</feature>
<dbReference type="InterPro" id="IPR013785">
    <property type="entry name" value="Aldolase_TIM"/>
</dbReference>
<dbReference type="GO" id="GO:0141093">
    <property type="term" value="F:5-amino-6-(D-ribitylamino)uracil--L-tyrosine 4-hydroxyphenyl transferase activity"/>
    <property type="evidence" value="ECO:0007669"/>
    <property type="project" value="UniProtKB-EC"/>
</dbReference>
<evidence type="ECO:0000256" key="11">
    <source>
        <dbReference type="PIRSR" id="PIRSR004762-1"/>
    </source>
</evidence>
<feature type="domain" description="Radical SAM core" evidence="13">
    <location>
        <begin position="36"/>
        <end position="265"/>
    </location>
</feature>
<organism evidence="14">
    <name type="scientific">Archaeoglobus fulgidus</name>
    <dbReference type="NCBI Taxonomy" id="2234"/>
    <lineage>
        <taxon>Archaea</taxon>
        <taxon>Methanobacteriati</taxon>
        <taxon>Methanobacteriota</taxon>
        <taxon>Archaeoglobi</taxon>
        <taxon>Archaeoglobales</taxon>
        <taxon>Archaeoglobaceae</taxon>
        <taxon>Archaeoglobus</taxon>
    </lineage>
</organism>
<dbReference type="InterPro" id="IPR058240">
    <property type="entry name" value="rSAM_sf"/>
</dbReference>
<evidence type="ECO:0000256" key="7">
    <source>
        <dbReference type="ARBA" id="ARBA00023004"/>
    </source>
</evidence>
<feature type="binding site" evidence="12">
    <location>
        <position position="122"/>
    </location>
    <ligand>
        <name>(3R)-3-methyl-D-ornithine</name>
        <dbReference type="ChEBI" id="CHEBI:64642"/>
    </ligand>
</feature>
<sequence length="340" mass="38519">MKMDTLSLDPLELLKSPFETFKLADELRRKAVGDVVTFVVNRNINFTDICINDCKFCSFRNRKGFKLSLEEIKRKVEEAIDFGCTEVCIQGGLLPNADVDFYVSILQAVRDVSKKIHIHAFSPMEVYHMARNSKMDVADVLRILKEVGLNSMPGTAAEILVDSVRAEICPMKLKTDEWVRVIKEAHRIGIPTTATMMYGHVETWMDRIKHILMIKRIQQETQGFTEFIPLSFMWRNNELGKKAKGASGFEDLLVIAIARILLYPEIKNIQASWVKLGLKLAQAALNFGANDLGGTLIEENISKSAGATSGEFLSPEELREIIRRAGRIPRQRDTLYRLVD</sequence>
<keyword evidence="5 10" id="KW-0949">S-adenosyl-L-methionine</keyword>
<dbReference type="InterPro" id="IPR045567">
    <property type="entry name" value="CofH/MnqC-like_C"/>
</dbReference>
<dbReference type="PANTHER" id="PTHR43076">
    <property type="entry name" value="FO SYNTHASE (COFH)"/>
    <property type="match status" value="1"/>
</dbReference>
<dbReference type="AlphaFoldDB" id="A0A7J3M3X2"/>
<comment type="cofactor">
    <cofactor evidence="10 11">
        <name>[4Fe-4S] cluster</name>
        <dbReference type="ChEBI" id="CHEBI:49883"/>
    </cofactor>
    <text evidence="10 11">Binds 1 [4Fe-4S] cluster. The cluster is coordinated with 3 cysteines and an exchangeable S-adenosyl-L-methionine.</text>
</comment>
<dbReference type="SFLD" id="SFLDF00343">
    <property type="entry name" value="aminofutalosine_synthase_(mqnE"/>
    <property type="match status" value="1"/>
</dbReference>
<keyword evidence="4 10" id="KW-0808">Transferase</keyword>
<dbReference type="HAMAP" id="MF_01612">
    <property type="entry name" value="FO_synth_sub2"/>
    <property type="match status" value="1"/>
</dbReference>
<keyword evidence="3 10" id="KW-0004">4Fe-4S</keyword>
<evidence type="ECO:0000259" key="13">
    <source>
        <dbReference type="PROSITE" id="PS51918"/>
    </source>
</evidence>
<dbReference type="UniPathway" id="UPA00072"/>
<dbReference type="GO" id="GO:0005506">
    <property type="term" value="F:iron ion binding"/>
    <property type="evidence" value="ECO:0007669"/>
    <property type="project" value="UniProtKB-UniRule"/>
</dbReference>
<feature type="binding site" evidence="10 11">
    <location>
        <position position="57"/>
    </location>
    <ligand>
        <name>[4Fe-4S] cluster</name>
        <dbReference type="ChEBI" id="CHEBI:49883"/>
        <note>4Fe-4S-S-AdoMet</note>
    </ligand>
</feature>
<name>A0A7J3M3X2_ARCFL</name>
<dbReference type="PROSITE" id="PS51918">
    <property type="entry name" value="RADICAL_SAM"/>
    <property type="match status" value="1"/>
</dbReference>
<feature type="binding site" evidence="12">
    <location>
        <position position="158"/>
    </location>
    <ligand>
        <name>S-adenosyl-L-methionine</name>
        <dbReference type="ChEBI" id="CHEBI:59789"/>
    </ligand>
</feature>
<dbReference type="PANTHER" id="PTHR43076:SF1">
    <property type="entry name" value="LIPOYL SYNTHASE 2"/>
    <property type="match status" value="1"/>
</dbReference>
<dbReference type="SFLD" id="SFLDF00342">
    <property type="entry name" value="cyclic_dehypoxanthine_futalosi"/>
    <property type="match status" value="1"/>
</dbReference>
<dbReference type="InterPro" id="IPR006638">
    <property type="entry name" value="Elp3/MiaA/NifB-like_rSAM"/>
</dbReference>
<comment type="caution">
    <text evidence="14">The sequence shown here is derived from an EMBL/GenBank/DDBJ whole genome shotgun (WGS) entry which is preliminary data.</text>
</comment>
<feature type="binding site" evidence="12">
    <location>
        <position position="56"/>
    </location>
    <ligand>
        <name>S-adenosyl-L-methionine</name>
        <dbReference type="ChEBI" id="CHEBI:59789"/>
    </ligand>
</feature>
<dbReference type="NCBIfam" id="NF005609">
    <property type="entry name" value="PRK07360.1"/>
    <property type="match status" value="1"/>
</dbReference>
<dbReference type="SFLD" id="SFLDS00029">
    <property type="entry name" value="Radical_SAM"/>
    <property type="match status" value="1"/>
</dbReference>
<dbReference type="GO" id="GO:0051539">
    <property type="term" value="F:4 iron, 4 sulfur cluster binding"/>
    <property type="evidence" value="ECO:0007669"/>
    <property type="project" value="UniProtKB-KW"/>
</dbReference>
<comment type="pathway">
    <text evidence="1 10">Cofactor biosynthesis; coenzyme F0 biosynthesis.</text>
</comment>
<evidence type="ECO:0000256" key="2">
    <source>
        <dbReference type="ARBA" id="ARBA00012289"/>
    </source>
</evidence>
<dbReference type="PIRSF" id="PIRSF004762">
    <property type="entry name" value="CHP00423"/>
    <property type="match status" value="1"/>
</dbReference>
<dbReference type="Gene3D" id="3.20.20.70">
    <property type="entry name" value="Aldolase class I"/>
    <property type="match status" value="1"/>
</dbReference>
<dbReference type="Pfam" id="PF19288">
    <property type="entry name" value="CofH_C"/>
    <property type="match status" value="1"/>
</dbReference>
<feature type="binding site" evidence="10 11">
    <location>
        <position position="50"/>
    </location>
    <ligand>
        <name>[4Fe-4S] cluster</name>
        <dbReference type="ChEBI" id="CHEBI:49883"/>
        <note>4Fe-4S-S-AdoMet</note>
    </ligand>
</feature>
<reference evidence="14" key="1">
    <citation type="journal article" date="2020" name="mSystems">
        <title>Genome- and Community-Level Interaction Insights into Carbon Utilization and Element Cycling Functions of Hydrothermarchaeota in Hydrothermal Sediment.</title>
        <authorList>
            <person name="Zhou Z."/>
            <person name="Liu Y."/>
            <person name="Xu W."/>
            <person name="Pan J."/>
            <person name="Luo Z.H."/>
            <person name="Li M."/>
        </authorList>
    </citation>
    <scope>NUCLEOTIDE SEQUENCE [LARGE SCALE GENOMIC DNA]</scope>
    <source>
        <strain evidence="14">SpSt-587</strain>
    </source>
</reference>
<evidence type="ECO:0000256" key="1">
    <source>
        <dbReference type="ARBA" id="ARBA00004712"/>
    </source>
</evidence>
<accession>A0A7J3M3X2</accession>
<comment type="catalytic activity">
    <reaction evidence="9 10">
        <text>5-amino-6-(D-ribitylamino)uracil + L-tyrosine + S-adenosyl-L-methionine = 5-amino-5-(4-hydroxybenzyl)-6-(D-ribitylimino)-5,6-dihydrouracil + 2-iminoacetate + 5'-deoxyadenosine + L-methionine + H(+)</text>
        <dbReference type="Rhea" id="RHEA:55200"/>
        <dbReference type="ChEBI" id="CHEBI:15378"/>
        <dbReference type="ChEBI" id="CHEBI:15934"/>
        <dbReference type="ChEBI" id="CHEBI:17319"/>
        <dbReference type="ChEBI" id="CHEBI:57844"/>
        <dbReference type="ChEBI" id="CHEBI:58315"/>
        <dbReference type="ChEBI" id="CHEBI:59789"/>
        <dbReference type="ChEBI" id="CHEBI:77846"/>
        <dbReference type="ChEBI" id="CHEBI:85936"/>
        <dbReference type="EC" id="2.5.1.147"/>
    </reaction>
</comment>
<dbReference type="EC" id="2.5.1.147" evidence="2 10"/>
<evidence type="ECO:0000313" key="14">
    <source>
        <dbReference type="EMBL" id="HGT83677.1"/>
    </source>
</evidence>
<comment type="similarity">
    <text evidence="10">Belongs to the radical SAM superfamily. CofH family.</text>
</comment>
<keyword evidence="8 10" id="KW-0411">Iron-sulfur</keyword>